<sequence length="56" mass="6359">MIRYEAPSKLLQLAALVRSDLLQRTASARSSRLISYVTLHCFSRSSRLQRTVSAHI</sequence>
<dbReference type="AlphaFoldDB" id="A0A2Z7BSZ0"/>
<gene>
    <name evidence="1" type="ORF">F511_27900</name>
</gene>
<evidence type="ECO:0000313" key="1">
    <source>
        <dbReference type="EMBL" id="KZV35397.1"/>
    </source>
</evidence>
<proteinExistence type="predicted"/>
<organism evidence="1 2">
    <name type="scientific">Dorcoceras hygrometricum</name>
    <dbReference type="NCBI Taxonomy" id="472368"/>
    <lineage>
        <taxon>Eukaryota</taxon>
        <taxon>Viridiplantae</taxon>
        <taxon>Streptophyta</taxon>
        <taxon>Embryophyta</taxon>
        <taxon>Tracheophyta</taxon>
        <taxon>Spermatophyta</taxon>
        <taxon>Magnoliopsida</taxon>
        <taxon>eudicotyledons</taxon>
        <taxon>Gunneridae</taxon>
        <taxon>Pentapetalae</taxon>
        <taxon>asterids</taxon>
        <taxon>lamiids</taxon>
        <taxon>Lamiales</taxon>
        <taxon>Gesneriaceae</taxon>
        <taxon>Didymocarpoideae</taxon>
        <taxon>Trichosporeae</taxon>
        <taxon>Loxocarpinae</taxon>
        <taxon>Dorcoceras</taxon>
    </lineage>
</organism>
<protein>
    <submittedName>
        <fullName evidence="1">Uncharacterized protein</fullName>
    </submittedName>
</protein>
<dbReference type="EMBL" id="KV004599">
    <property type="protein sequence ID" value="KZV35397.1"/>
    <property type="molecule type" value="Genomic_DNA"/>
</dbReference>
<evidence type="ECO:0000313" key="2">
    <source>
        <dbReference type="Proteomes" id="UP000250235"/>
    </source>
</evidence>
<accession>A0A2Z7BSZ0</accession>
<dbReference type="Proteomes" id="UP000250235">
    <property type="component" value="Unassembled WGS sequence"/>
</dbReference>
<keyword evidence="2" id="KW-1185">Reference proteome</keyword>
<reference evidence="1 2" key="1">
    <citation type="journal article" date="2015" name="Proc. Natl. Acad. Sci. U.S.A.">
        <title>The resurrection genome of Boea hygrometrica: A blueprint for survival of dehydration.</title>
        <authorList>
            <person name="Xiao L."/>
            <person name="Yang G."/>
            <person name="Zhang L."/>
            <person name="Yang X."/>
            <person name="Zhao S."/>
            <person name="Ji Z."/>
            <person name="Zhou Q."/>
            <person name="Hu M."/>
            <person name="Wang Y."/>
            <person name="Chen M."/>
            <person name="Xu Y."/>
            <person name="Jin H."/>
            <person name="Xiao X."/>
            <person name="Hu G."/>
            <person name="Bao F."/>
            <person name="Hu Y."/>
            <person name="Wan P."/>
            <person name="Li L."/>
            <person name="Deng X."/>
            <person name="Kuang T."/>
            <person name="Xiang C."/>
            <person name="Zhu J.K."/>
            <person name="Oliver M.J."/>
            <person name="He Y."/>
        </authorList>
    </citation>
    <scope>NUCLEOTIDE SEQUENCE [LARGE SCALE GENOMIC DNA]</scope>
    <source>
        <strain evidence="2">cv. XS01</strain>
    </source>
</reference>
<name>A0A2Z7BSZ0_9LAMI</name>